<dbReference type="Gramene" id="EFJ24497">
    <property type="protein sequence ID" value="EFJ24497"/>
    <property type="gene ID" value="SELMODRAFT_414624"/>
</dbReference>
<dbReference type="InterPro" id="IPR000209">
    <property type="entry name" value="Peptidase_S8/S53_dom"/>
</dbReference>
<dbReference type="GO" id="GO:0005576">
    <property type="term" value="C:extracellular region"/>
    <property type="evidence" value="ECO:0000318"/>
    <property type="project" value="GO_Central"/>
</dbReference>
<evidence type="ECO:0000256" key="1">
    <source>
        <dbReference type="ARBA" id="ARBA00011073"/>
    </source>
</evidence>
<dbReference type="KEGG" id="smo:SELMODRAFT_414624"/>
<evidence type="ECO:0000313" key="7">
    <source>
        <dbReference type="Proteomes" id="UP000001514"/>
    </source>
</evidence>
<dbReference type="HOGENOM" id="CLU_1079269_0_0_1"/>
<feature type="compositionally biased region" description="Basic and acidic residues" evidence="4">
    <location>
        <begin position="1"/>
        <end position="12"/>
    </location>
</feature>
<feature type="region of interest" description="Disordered" evidence="4">
    <location>
        <begin position="116"/>
        <end position="147"/>
    </location>
</feature>
<evidence type="ECO:0000259" key="5">
    <source>
        <dbReference type="Pfam" id="PF00082"/>
    </source>
</evidence>
<comment type="caution">
    <text evidence="3">Lacks conserved residue(s) required for the propagation of feature annotation.</text>
</comment>
<evidence type="ECO:0000256" key="2">
    <source>
        <dbReference type="ARBA" id="ARBA00022729"/>
    </source>
</evidence>
<dbReference type="PROSITE" id="PS51892">
    <property type="entry name" value="SUBTILASE"/>
    <property type="match status" value="1"/>
</dbReference>
<dbReference type="GO" id="GO:0004252">
    <property type="term" value="F:serine-type endopeptidase activity"/>
    <property type="evidence" value="ECO:0000318"/>
    <property type="project" value="GO_Central"/>
</dbReference>
<gene>
    <name evidence="6" type="ORF">SELMODRAFT_414624</name>
</gene>
<proteinExistence type="inferred from homology"/>
<dbReference type="AlphaFoldDB" id="D8RTE2"/>
<name>D8RTE2_SELML</name>
<dbReference type="Pfam" id="PF00082">
    <property type="entry name" value="Peptidase_S8"/>
    <property type="match status" value="1"/>
</dbReference>
<keyword evidence="2" id="KW-0732">Signal</keyword>
<dbReference type="GO" id="GO:0006508">
    <property type="term" value="P:proteolysis"/>
    <property type="evidence" value="ECO:0007669"/>
    <property type="project" value="InterPro"/>
</dbReference>
<keyword evidence="7" id="KW-1185">Reference proteome</keyword>
<dbReference type="InterPro" id="IPR036852">
    <property type="entry name" value="Peptidase_S8/S53_dom_sf"/>
</dbReference>
<feature type="region of interest" description="Disordered" evidence="4">
    <location>
        <begin position="1"/>
        <end position="29"/>
    </location>
</feature>
<dbReference type="PANTHER" id="PTHR10795">
    <property type="entry name" value="PROPROTEIN CONVERTASE SUBTILISIN/KEXIN"/>
    <property type="match status" value="1"/>
</dbReference>
<comment type="similarity">
    <text evidence="1 3">Belongs to the peptidase S8 family.</text>
</comment>
<dbReference type="EMBL" id="GL377589">
    <property type="protein sequence ID" value="EFJ24497.1"/>
    <property type="molecule type" value="Genomic_DNA"/>
</dbReference>
<accession>D8RTE2</accession>
<dbReference type="Gene3D" id="3.40.50.200">
    <property type="entry name" value="Peptidase S8/S53 domain"/>
    <property type="match status" value="1"/>
</dbReference>
<sequence>MDSRLRPGREEPGQQVELEAESQQAEETQGIVIPNWDDNEAWEFVNYLEDPNIQQRFRNIRRHPAAPVILMCYLAGVGEFQTWDLRQLIGKELASIHANKTVKYYNGAKVLTGPYKNSRDSVGHGTHTSSTAAGRLVPHTSKRRGGAPNPRIAVYEVCWTDSCKEVDIAAGFDDAINDGVDVLSISLGGYLAVYSVDVIAIGAYHAVERGIMVFYAGGNSGPFTGSVSNGALWIFTVGATTIDREINEDAKISAKYNR</sequence>
<organism evidence="7">
    <name type="scientific">Selaginella moellendorffii</name>
    <name type="common">Spikemoss</name>
    <dbReference type="NCBI Taxonomy" id="88036"/>
    <lineage>
        <taxon>Eukaryota</taxon>
        <taxon>Viridiplantae</taxon>
        <taxon>Streptophyta</taxon>
        <taxon>Embryophyta</taxon>
        <taxon>Tracheophyta</taxon>
        <taxon>Lycopodiopsida</taxon>
        <taxon>Selaginellales</taxon>
        <taxon>Selaginellaceae</taxon>
        <taxon>Selaginella</taxon>
    </lineage>
</organism>
<dbReference type="Gene3D" id="3.50.30.30">
    <property type="match status" value="1"/>
</dbReference>
<evidence type="ECO:0000256" key="4">
    <source>
        <dbReference type="SAM" id="MobiDB-lite"/>
    </source>
</evidence>
<dbReference type="InParanoid" id="D8RTE2"/>
<dbReference type="Proteomes" id="UP000001514">
    <property type="component" value="Unassembled WGS sequence"/>
</dbReference>
<reference evidence="6 7" key="1">
    <citation type="journal article" date="2011" name="Science">
        <title>The Selaginella genome identifies genetic changes associated with the evolution of vascular plants.</title>
        <authorList>
            <person name="Banks J.A."/>
            <person name="Nishiyama T."/>
            <person name="Hasebe M."/>
            <person name="Bowman J.L."/>
            <person name="Gribskov M."/>
            <person name="dePamphilis C."/>
            <person name="Albert V.A."/>
            <person name="Aono N."/>
            <person name="Aoyama T."/>
            <person name="Ambrose B.A."/>
            <person name="Ashton N.W."/>
            <person name="Axtell M.J."/>
            <person name="Barker E."/>
            <person name="Barker M.S."/>
            <person name="Bennetzen J.L."/>
            <person name="Bonawitz N.D."/>
            <person name="Chapple C."/>
            <person name="Cheng C."/>
            <person name="Correa L.G."/>
            <person name="Dacre M."/>
            <person name="DeBarry J."/>
            <person name="Dreyer I."/>
            <person name="Elias M."/>
            <person name="Engstrom E.M."/>
            <person name="Estelle M."/>
            <person name="Feng L."/>
            <person name="Finet C."/>
            <person name="Floyd S.K."/>
            <person name="Frommer W.B."/>
            <person name="Fujita T."/>
            <person name="Gramzow L."/>
            <person name="Gutensohn M."/>
            <person name="Harholt J."/>
            <person name="Hattori M."/>
            <person name="Heyl A."/>
            <person name="Hirai T."/>
            <person name="Hiwatashi Y."/>
            <person name="Ishikawa M."/>
            <person name="Iwata M."/>
            <person name="Karol K.G."/>
            <person name="Koehler B."/>
            <person name="Kolukisaoglu U."/>
            <person name="Kubo M."/>
            <person name="Kurata T."/>
            <person name="Lalonde S."/>
            <person name="Li K."/>
            <person name="Li Y."/>
            <person name="Litt A."/>
            <person name="Lyons E."/>
            <person name="Manning G."/>
            <person name="Maruyama T."/>
            <person name="Michael T.P."/>
            <person name="Mikami K."/>
            <person name="Miyazaki S."/>
            <person name="Morinaga S."/>
            <person name="Murata T."/>
            <person name="Mueller-Roeber B."/>
            <person name="Nelson D.R."/>
            <person name="Obara M."/>
            <person name="Oguri Y."/>
            <person name="Olmstead R.G."/>
            <person name="Onodera N."/>
            <person name="Petersen B.L."/>
            <person name="Pils B."/>
            <person name="Prigge M."/>
            <person name="Rensing S.A."/>
            <person name="Riano-Pachon D.M."/>
            <person name="Roberts A.W."/>
            <person name="Sato Y."/>
            <person name="Scheller H.V."/>
            <person name="Schulz B."/>
            <person name="Schulz C."/>
            <person name="Shakirov E.V."/>
            <person name="Shibagaki N."/>
            <person name="Shinohara N."/>
            <person name="Shippen D.E."/>
            <person name="Soerensen I."/>
            <person name="Sotooka R."/>
            <person name="Sugimoto N."/>
            <person name="Sugita M."/>
            <person name="Sumikawa N."/>
            <person name="Tanurdzic M."/>
            <person name="Theissen G."/>
            <person name="Ulvskov P."/>
            <person name="Wakazuki S."/>
            <person name="Weng J.K."/>
            <person name="Willats W.W."/>
            <person name="Wipf D."/>
            <person name="Wolf P.G."/>
            <person name="Yang L."/>
            <person name="Zimmer A.D."/>
            <person name="Zhu Q."/>
            <person name="Mitros T."/>
            <person name="Hellsten U."/>
            <person name="Loque D."/>
            <person name="Otillar R."/>
            <person name="Salamov A."/>
            <person name="Schmutz J."/>
            <person name="Shapiro H."/>
            <person name="Lindquist E."/>
            <person name="Lucas S."/>
            <person name="Rokhsar D."/>
            <person name="Grigoriev I.V."/>
        </authorList>
    </citation>
    <scope>NUCLEOTIDE SEQUENCE [LARGE SCALE GENOMIC DNA]</scope>
</reference>
<evidence type="ECO:0000256" key="3">
    <source>
        <dbReference type="PROSITE-ProRule" id="PRU01240"/>
    </source>
</evidence>
<dbReference type="STRING" id="88036.D8RTE2"/>
<evidence type="ECO:0000313" key="6">
    <source>
        <dbReference type="EMBL" id="EFJ24497.1"/>
    </source>
</evidence>
<dbReference type="InterPro" id="IPR045051">
    <property type="entry name" value="SBT"/>
</dbReference>
<protein>
    <recommendedName>
        <fullName evidence="5">Peptidase S8/S53 domain-containing protein</fullName>
    </recommendedName>
</protein>
<dbReference type="SUPFAM" id="SSF52743">
    <property type="entry name" value="Subtilisin-like"/>
    <property type="match status" value="1"/>
</dbReference>
<feature type="domain" description="Peptidase S8/S53" evidence="5">
    <location>
        <begin position="98"/>
        <end position="241"/>
    </location>
</feature>